<feature type="domain" description="Rhodanese" evidence="2">
    <location>
        <begin position="362"/>
        <end position="445"/>
    </location>
</feature>
<dbReference type="InterPro" id="IPR036873">
    <property type="entry name" value="Rhodanese-like_dom_sf"/>
</dbReference>
<dbReference type="GO" id="GO:0050313">
    <property type="term" value="F:sulfur dioxygenase activity"/>
    <property type="evidence" value="ECO:0007669"/>
    <property type="project" value="InterPro"/>
</dbReference>
<dbReference type="CDD" id="cd00158">
    <property type="entry name" value="RHOD"/>
    <property type="match status" value="1"/>
</dbReference>
<dbReference type="Gene3D" id="3.60.15.10">
    <property type="entry name" value="Ribonuclease Z/Hydroxyacylglutathione hydrolase-like"/>
    <property type="match status" value="1"/>
</dbReference>
<reference evidence="3 4" key="1">
    <citation type="journal article" date="2018" name="Int. J. Syst. Evol. Microbiol.">
        <title>Adhaeribacter swui sp. nov., isolated from wet mud.</title>
        <authorList>
            <person name="Kim D.U."/>
            <person name="Kim K.W."/>
            <person name="Kang M.S."/>
            <person name="Kim J.Y."/>
            <person name="Jang J.H."/>
            <person name="Kim M.K."/>
        </authorList>
    </citation>
    <scope>NUCLEOTIDE SEQUENCE [LARGE SCALE GENOMIC DNA]</scope>
    <source>
        <strain evidence="3 4">KCTC 52873</strain>
    </source>
</reference>
<accession>A0A7G7G4M2</accession>
<organism evidence="3 4">
    <name type="scientific">Adhaeribacter swui</name>
    <dbReference type="NCBI Taxonomy" id="2086471"/>
    <lineage>
        <taxon>Bacteria</taxon>
        <taxon>Pseudomonadati</taxon>
        <taxon>Bacteroidota</taxon>
        <taxon>Cytophagia</taxon>
        <taxon>Cytophagales</taxon>
        <taxon>Hymenobacteraceae</taxon>
        <taxon>Adhaeribacter</taxon>
    </lineage>
</organism>
<evidence type="ECO:0000259" key="2">
    <source>
        <dbReference type="PROSITE" id="PS50206"/>
    </source>
</evidence>
<dbReference type="PROSITE" id="PS50206">
    <property type="entry name" value="RHODANESE_3"/>
    <property type="match status" value="2"/>
</dbReference>
<dbReference type="SUPFAM" id="SSF56281">
    <property type="entry name" value="Metallo-hydrolase/oxidoreductase"/>
    <property type="match status" value="1"/>
</dbReference>
<dbReference type="Pfam" id="PF00753">
    <property type="entry name" value="Lactamase_B"/>
    <property type="match status" value="1"/>
</dbReference>
<sequence>MKIEQFEDKGLAHFSYIISSEGQMAVIDPARNPQPYYEYANLHDACLMAVIETHPHADFVSSHQEIAQTKEATIYASKLTGAAYPYQAFDEGDSIRIGEVTLHAINTPGHSPDSISVLVKDENEQPVALFSGDTLFIGDVGRPDLRETAGSITAKREELARQMYYSTREKIMPLPDTVTVYPAHGAGSLCGKGMSEAKQSSIGTEKKTNPALQPMSEEDFLKYLLADQPFVPKYFPFAVDLNKHGAPTFRHSVSQVPYLPPHCALDKNTLIIDTRPEKQFKQGHLPDAINLQDALKFETWLGAVVGPQEKFYLVADSEEALEQVIAKTAKIGYERNIKGGLIAPDNQIEKSDITDLENFKNNPEAYTIIDIRNHNELKEGKLFPAALPIPLPELRERINEIPTDKPIMVHCAGGYRSAAGASIITRKIKNQPVYDLSEAVKEFTPEK</sequence>
<protein>
    <submittedName>
        <fullName evidence="3">MBL fold metallo-hydrolase</fullName>
    </submittedName>
</protein>
<dbReference type="PANTHER" id="PTHR43084">
    <property type="entry name" value="PERSULFIDE DIOXYGENASE ETHE1"/>
    <property type="match status" value="1"/>
</dbReference>
<dbReference type="GO" id="GO:0006749">
    <property type="term" value="P:glutathione metabolic process"/>
    <property type="evidence" value="ECO:0007669"/>
    <property type="project" value="InterPro"/>
</dbReference>
<dbReference type="KEGG" id="aswu:HUW51_04945"/>
<evidence type="ECO:0000313" key="3">
    <source>
        <dbReference type="EMBL" id="QNF32106.1"/>
    </source>
</evidence>
<dbReference type="InterPro" id="IPR051682">
    <property type="entry name" value="Mito_Persulfide_Diox"/>
</dbReference>
<dbReference type="SMART" id="SM00849">
    <property type="entry name" value="Lactamase_B"/>
    <property type="match status" value="1"/>
</dbReference>
<dbReference type="InterPro" id="IPR001763">
    <property type="entry name" value="Rhodanese-like_dom"/>
</dbReference>
<keyword evidence="4" id="KW-1185">Reference proteome</keyword>
<dbReference type="Pfam" id="PF00581">
    <property type="entry name" value="Rhodanese"/>
    <property type="match status" value="2"/>
</dbReference>
<dbReference type="GO" id="GO:0016787">
    <property type="term" value="F:hydrolase activity"/>
    <property type="evidence" value="ECO:0007669"/>
    <property type="project" value="UniProtKB-KW"/>
</dbReference>
<feature type="domain" description="Rhodanese" evidence="2">
    <location>
        <begin position="265"/>
        <end position="349"/>
    </location>
</feature>
<dbReference type="SUPFAM" id="SSF52821">
    <property type="entry name" value="Rhodanese/Cell cycle control phosphatase"/>
    <property type="match status" value="2"/>
</dbReference>
<dbReference type="InterPro" id="IPR001279">
    <property type="entry name" value="Metallo-B-lactamas"/>
</dbReference>
<dbReference type="FunFam" id="3.60.15.10:FF:000030">
    <property type="entry name" value="Metallo-beta-lactamase family protein"/>
    <property type="match status" value="1"/>
</dbReference>
<dbReference type="Gene3D" id="3.40.250.10">
    <property type="entry name" value="Rhodanese-like domain"/>
    <property type="match status" value="2"/>
</dbReference>
<dbReference type="AlphaFoldDB" id="A0A7G7G4M2"/>
<dbReference type="GO" id="GO:0070813">
    <property type="term" value="P:hydrogen sulfide metabolic process"/>
    <property type="evidence" value="ECO:0007669"/>
    <property type="project" value="TreeGrafter"/>
</dbReference>
<keyword evidence="1" id="KW-0479">Metal-binding</keyword>
<dbReference type="Proteomes" id="UP000515237">
    <property type="component" value="Chromosome"/>
</dbReference>
<evidence type="ECO:0000256" key="1">
    <source>
        <dbReference type="ARBA" id="ARBA00022723"/>
    </source>
</evidence>
<dbReference type="RefSeq" id="WP_185272887.1">
    <property type="nucleotide sequence ID" value="NZ_CP055156.1"/>
</dbReference>
<dbReference type="PANTHER" id="PTHR43084:SF1">
    <property type="entry name" value="PERSULFIDE DIOXYGENASE ETHE1, MITOCHONDRIAL"/>
    <property type="match status" value="1"/>
</dbReference>
<dbReference type="InterPro" id="IPR036866">
    <property type="entry name" value="RibonucZ/Hydroxyglut_hydro"/>
</dbReference>
<dbReference type="GO" id="GO:0046872">
    <property type="term" value="F:metal ion binding"/>
    <property type="evidence" value="ECO:0007669"/>
    <property type="project" value="UniProtKB-KW"/>
</dbReference>
<keyword evidence="3" id="KW-0378">Hydrolase</keyword>
<dbReference type="SMART" id="SM00450">
    <property type="entry name" value="RHOD"/>
    <property type="match status" value="2"/>
</dbReference>
<dbReference type="CDD" id="cd07724">
    <property type="entry name" value="POD-like_MBL-fold"/>
    <property type="match status" value="1"/>
</dbReference>
<name>A0A7G7G4M2_9BACT</name>
<dbReference type="EMBL" id="CP055156">
    <property type="protein sequence ID" value="QNF32106.1"/>
    <property type="molecule type" value="Genomic_DNA"/>
</dbReference>
<proteinExistence type="predicted"/>
<evidence type="ECO:0000313" key="4">
    <source>
        <dbReference type="Proteomes" id="UP000515237"/>
    </source>
</evidence>
<gene>
    <name evidence="3" type="ORF">HUW51_04945</name>
</gene>
<dbReference type="InterPro" id="IPR044528">
    <property type="entry name" value="POD-like_MBL-fold"/>
</dbReference>